<feature type="transmembrane region" description="Helical" evidence="1">
    <location>
        <begin position="46"/>
        <end position="64"/>
    </location>
</feature>
<feature type="transmembrane region" description="Helical" evidence="1">
    <location>
        <begin position="71"/>
        <end position="93"/>
    </location>
</feature>
<organism evidence="2 3">
    <name type="scientific">Allopontixanthobacter confluentis</name>
    <dbReference type="NCBI Taxonomy" id="1849021"/>
    <lineage>
        <taxon>Bacteria</taxon>
        <taxon>Pseudomonadati</taxon>
        <taxon>Pseudomonadota</taxon>
        <taxon>Alphaproteobacteria</taxon>
        <taxon>Sphingomonadales</taxon>
        <taxon>Erythrobacteraceae</taxon>
        <taxon>Allopontixanthobacter</taxon>
    </lineage>
</organism>
<evidence type="ECO:0000256" key="1">
    <source>
        <dbReference type="SAM" id="Phobius"/>
    </source>
</evidence>
<protein>
    <recommendedName>
        <fullName evidence="4">DUF1475 domain-containing protein</fullName>
    </recommendedName>
</protein>
<dbReference type="Proteomes" id="UP000473531">
    <property type="component" value="Unassembled WGS sequence"/>
</dbReference>
<keyword evidence="3" id="KW-1185">Reference proteome</keyword>
<gene>
    <name evidence="2" type="ORF">GRI44_09015</name>
</gene>
<evidence type="ECO:0008006" key="4">
    <source>
        <dbReference type="Google" id="ProtNLM"/>
    </source>
</evidence>
<comment type="caution">
    <text evidence="2">The sequence shown here is derived from an EMBL/GenBank/DDBJ whole genome shotgun (WGS) entry which is preliminary data.</text>
</comment>
<dbReference type="OrthoDB" id="279522at2"/>
<dbReference type="EMBL" id="WTYU01000002">
    <property type="protein sequence ID" value="MXP14884.1"/>
    <property type="molecule type" value="Genomic_DNA"/>
</dbReference>
<proteinExistence type="predicted"/>
<evidence type="ECO:0000313" key="3">
    <source>
        <dbReference type="Proteomes" id="UP000473531"/>
    </source>
</evidence>
<keyword evidence="1" id="KW-0812">Transmembrane</keyword>
<name>A0A6L7GHX6_9SPHN</name>
<evidence type="ECO:0000313" key="2">
    <source>
        <dbReference type="EMBL" id="MXP14884.1"/>
    </source>
</evidence>
<dbReference type="AlphaFoldDB" id="A0A6L7GHX6"/>
<accession>A0A6L7GHX6</accession>
<reference evidence="2 3" key="1">
    <citation type="submission" date="2019-12" db="EMBL/GenBank/DDBJ databases">
        <title>Genomic-based taxomic classification of the family Erythrobacteraceae.</title>
        <authorList>
            <person name="Xu L."/>
        </authorList>
    </citation>
    <scope>NUCLEOTIDE SEQUENCE [LARGE SCALE GENOMIC DNA]</scope>
    <source>
        <strain evidence="2 3">KCTC 52259</strain>
    </source>
</reference>
<sequence>MAMFRIFLGAVFAAIAIYTIITGTSHGWNLVPVFFGDMAAMNWPGQFNFDFFTFLLLSGLWLAWRHHFTPAGLLLGIIGVFGGMLFLSAYLLVASIRAKGDIAEIMLGRARASAIGKQ</sequence>
<keyword evidence="1" id="KW-0472">Membrane</keyword>
<keyword evidence="1" id="KW-1133">Transmembrane helix</keyword>